<organism evidence="1 2">
    <name type="scientific">Dendrobium nobile</name>
    <name type="common">Orchid</name>
    <dbReference type="NCBI Taxonomy" id="94219"/>
    <lineage>
        <taxon>Eukaryota</taxon>
        <taxon>Viridiplantae</taxon>
        <taxon>Streptophyta</taxon>
        <taxon>Embryophyta</taxon>
        <taxon>Tracheophyta</taxon>
        <taxon>Spermatophyta</taxon>
        <taxon>Magnoliopsida</taxon>
        <taxon>Liliopsida</taxon>
        <taxon>Asparagales</taxon>
        <taxon>Orchidaceae</taxon>
        <taxon>Epidendroideae</taxon>
        <taxon>Malaxideae</taxon>
        <taxon>Dendrobiinae</taxon>
        <taxon>Dendrobium</taxon>
    </lineage>
</organism>
<reference evidence="1" key="1">
    <citation type="journal article" date="2022" name="Front. Genet.">
        <title>Chromosome-Scale Assembly of the Dendrobium nobile Genome Provides Insights Into the Molecular Mechanism of the Biosynthesis of the Medicinal Active Ingredient of Dendrobium.</title>
        <authorList>
            <person name="Xu Q."/>
            <person name="Niu S.-C."/>
            <person name="Li K.-L."/>
            <person name="Zheng P.-J."/>
            <person name="Zhang X.-J."/>
            <person name="Jia Y."/>
            <person name="Liu Y."/>
            <person name="Niu Y.-X."/>
            <person name="Yu L.-H."/>
            <person name="Chen D.-F."/>
            <person name="Zhang G.-Q."/>
        </authorList>
    </citation>
    <scope>NUCLEOTIDE SEQUENCE</scope>
    <source>
        <tissue evidence="1">Leaf</tissue>
    </source>
</reference>
<proteinExistence type="predicted"/>
<dbReference type="EMBL" id="JAGYWB010000019">
    <property type="protein sequence ID" value="KAI0488212.1"/>
    <property type="molecule type" value="Genomic_DNA"/>
</dbReference>
<sequence length="122" mass="13405">MRTAACAMKLPFHCLPSRELSVQFHEQVSESIRNVPNVDVDMSLNDFAGLDKDSGMVLKVNCRCGNSLGLVIDDLKGADCCTPSVCLNASKEQSAVFVNILRSLFNMEHCKNTICGIYLICM</sequence>
<protein>
    <submittedName>
        <fullName evidence="1">Uncharacterized protein</fullName>
    </submittedName>
</protein>
<dbReference type="AlphaFoldDB" id="A0A8T3A2B4"/>
<evidence type="ECO:0000313" key="1">
    <source>
        <dbReference type="EMBL" id="KAI0488212.1"/>
    </source>
</evidence>
<evidence type="ECO:0000313" key="2">
    <source>
        <dbReference type="Proteomes" id="UP000829196"/>
    </source>
</evidence>
<accession>A0A8T3A2B4</accession>
<name>A0A8T3A2B4_DENNO</name>
<dbReference type="Proteomes" id="UP000829196">
    <property type="component" value="Unassembled WGS sequence"/>
</dbReference>
<comment type="caution">
    <text evidence="1">The sequence shown here is derived from an EMBL/GenBank/DDBJ whole genome shotgun (WGS) entry which is preliminary data.</text>
</comment>
<gene>
    <name evidence="1" type="ORF">KFK09_028039</name>
</gene>
<keyword evidence="2" id="KW-1185">Reference proteome</keyword>